<dbReference type="PANTHER" id="PTHR22803">
    <property type="entry name" value="MANNOSE, PHOSPHOLIPASE, LECTIN RECEPTOR RELATED"/>
    <property type="match status" value="1"/>
</dbReference>
<evidence type="ECO:0000256" key="1">
    <source>
        <dbReference type="SAM" id="Phobius"/>
    </source>
</evidence>
<evidence type="ECO:0000313" key="3">
    <source>
        <dbReference type="EMBL" id="KFV63727.1"/>
    </source>
</evidence>
<dbReference type="Pfam" id="PF00059">
    <property type="entry name" value="Lectin_C"/>
    <property type="match status" value="1"/>
</dbReference>
<dbReference type="Gene3D" id="3.10.100.10">
    <property type="entry name" value="Mannose-Binding Protein A, subunit A"/>
    <property type="match status" value="1"/>
</dbReference>
<keyword evidence="4" id="KW-1185">Reference proteome</keyword>
<keyword evidence="1" id="KW-0472">Membrane</keyword>
<dbReference type="STRING" id="118200.A0A093GA52"/>
<feature type="non-terminal residue" evidence="3">
    <location>
        <position position="1"/>
    </location>
</feature>
<dbReference type="AlphaFoldDB" id="A0A093GA52"/>
<sequence length="176" mass="19241">TGGTLTSVEDVAESDFLAEHADLYRSKTSGFWIGIYRNMNGQLLWQDNSALEFANWGEGQPVGDLLEHCVELSAASGYWSTLPCHSQKGFICKKAKSAKKSQAPRHMNVWVVFTLLLIISLGMGVMIYFLIQVGTQRQTGGEARGSSTLVQYSYVLTGGDSESDATHKGKNEQSVV</sequence>
<keyword evidence="3" id="KW-0675">Receptor</keyword>
<dbReference type="SMART" id="SM00034">
    <property type="entry name" value="CLECT"/>
    <property type="match status" value="1"/>
</dbReference>
<name>A0A093GA52_DRYPU</name>
<dbReference type="PROSITE" id="PS50041">
    <property type="entry name" value="C_TYPE_LECTIN_2"/>
    <property type="match status" value="1"/>
</dbReference>
<reference evidence="3 4" key="1">
    <citation type="submission" date="2014-04" db="EMBL/GenBank/DDBJ databases">
        <title>Genome evolution of avian class.</title>
        <authorList>
            <person name="Zhang G."/>
            <person name="Li C."/>
        </authorList>
    </citation>
    <scope>NUCLEOTIDE SEQUENCE [LARGE SCALE GENOMIC DNA]</scope>
    <source>
        <strain evidence="3">BGI_N307</strain>
    </source>
</reference>
<dbReference type="InterPro" id="IPR016187">
    <property type="entry name" value="CTDL_fold"/>
</dbReference>
<feature type="domain" description="C-type lectin" evidence="2">
    <location>
        <begin position="1"/>
        <end position="93"/>
    </location>
</feature>
<feature type="non-terminal residue" evidence="3">
    <location>
        <position position="176"/>
    </location>
</feature>
<proteinExistence type="predicted"/>
<evidence type="ECO:0000259" key="2">
    <source>
        <dbReference type="PROSITE" id="PS50041"/>
    </source>
</evidence>
<gene>
    <name evidence="3" type="ORF">N307_14516</name>
</gene>
<dbReference type="SUPFAM" id="SSF56436">
    <property type="entry name" value="C-type lectin-like"/>
    <property type="match status" value="1"/>
</dbReference>
<evidence type="ECO:0000313" key="4">
    <source>
        <dbReference type="Proteomes" id="UP000053875"/>
    </source>
</evidence>
<dbReference type="InterPro" id="IPR050111">
    <property type="entry name" value="C-type_lectin/snaclec_domain"/>
</dbReference>
<dbReference type="InterPro" id="IPR016186">
    <property type="entry name" value="C-type_lectin-like/link_sf"/>
</dbReference>
<dbReference type="EMBL" id="KL215176">
    <property type="protein sequence ID" value="KFV63727.1"/>
    <property type="molecule type" value="Genomic_DNA"/>
</dbReference>
<keyword evidence="1" id="KW-0812">Transmembrane</keyword>
<keyword evidence="1" id="KW-1133">Transmembrane helix</keyword>
<dbReference type="Proteomes" id="UP000053875">
    <property type="component" value="Unassembled WGS sequence"/>
</dbReference>
<feature type="transmembrane region" description="Helical" evidence="1">
    <location>
        <begin position="109"/>
        <end position="131"/>
    </location>
</feature>
<protein>
    <submittedName>
        <fullName evidence="3">Macrophage mannose receptor 1</fullName>
    </submittedName>
</protein>
<dbReference type="CDD" id="cd00037">
    <property type="entry name" value="CLECT"/>
    <property type="match status" value="1"/>
</dbReference>
<accession>A0A093GA52</accession>
<organism evidence="3 4">
    <name type="scientific">Dryobates pubescens</name>
    <name type="common">Downy woodpecker</name>
    <name type="synonym">Picoides pubescens</name>
    <dbReference type="NCBI Taxonomy" id="118200"/>
    <lineage>
        <taxon>Eukaryota</taxon>
        <taxon>Metazoa</taxon>
        <taxon>Chordata</taxon>
        <taxon>Craniata</taxon>
        <taxon>Vertebrata</taxon>
        <taxon>Euteleostomi</taxon>
        <taxon>Archelosauria</taxon>
        <taxon>Archosauria</taxon>
        <taxon>Dinosauria</taxon>
        <taxon>Saurischia</taxon>
        <taxon>Theropoda</taxon>
        <taxon>Coelurosauria</taxon>
        <taxon>Aves</taxon>
        <taxon>Neognathae</taxon>
        <taxon>Neoaves</taxon>
        <taxon>Telluraves</taxon>
        <taxon>Coraciimorphae</taxon>
        <taxon>Piciformes</taxon>
        <taxon>Picidae</taxon>
        <taxon>Dryobates</taxon>
    </lineage>
</organism>
<dbReference type="InterPro" id="IPR001304">
    <property type="entry name" value="C-type_lectin-like"/>
</dbReference>